<evidence type="ECO:0000313" key="2">
    <source>
        <dbReference type="Proteomes" id="UP001610432"/>
    </source>
</evidence>
<sequence>MASPQKLPTILCCIADGTSEEISFFVDIDPQHIESCLELLHYSSQLDIRLHLLSV</sequence>
<accession>A0ABR4M4Y7</accession>
<organism evidence="1 2">
    <name type="scientific">Aspergillus lucknowensis</name>
    <dbReference type="NCBI Taxonomy" id="176173"/>
    <lineage>
        <taxon>Eukaryota</taxon>
        <taxon>Fungi</taxon>
        <taxon>Dikarya</taxon>
        <taxon>Ascomycota</taxon>
        <taxon>Pezizomycotina</taxon>
        <taxon>Eurotiomycetes</taxon>
        <taxon>Eurotiomycetidae</taxon>
        <taxon>Eurotiales</taxon>
        <taxon>Aspergillaceae</taxon>
        <taxon>Aspergillus</taxon>
        <taxon>Aspergillus subgen. Nidulantes</taxon>
    </lineage>
</organism>
<protein>
    <submittedName>
        <fullName evidence="1">Uncharacterized protein</fullName>
    </submittedName>
</protein>
<proteinExistence type="predicted"/>
<evidence type="ECO:0000313" key="1">
    <source>
        <dbReference type="EMBL" id="KAL2871667.1"/>
    </source>
</evidence>
<dbReference type="EMBL" id="JBFXLQ010000003">
    <property type="protein sequence ID" value="KAL2871667.1"/>
    <property type="molecule type" value="Genomic_DNA"/>
</dbReference>
<dbReference type="GeneID" id="98143144"/>
<comment type="caution">
    <text evidence="1">The sequence shown here is derived from an EMBL/GenBank/DDBJ whole genome shotgun (WGS) entry which is preliminary data.</text>
</comment>
<dbReference type="RefSeq" id="XP_070890646.1">
    <property type="nucleotide sequence ID" value="XM_071028072.1"/>
</dbReference>
<gene>
    <name evidence="1" type="ORF">BJX67DRAFT_342771</name>
</gene>
<keyword evidence="2" id="KW-1185">Reference proteome</keyword>
<reference evidence="1 2" key="1">
    <citation type="submission" date="2024-07" db="EMBL/GenBank/DDBJ databases">
        <title>Section-level genome sequencing and comparative genomics of Aspergillus sections Usti and Cavernicolus.</title>
        <authorList>
            <consortium name="Lawrence Berkeley National Laboratory"/>
            <person name="Nybo J.L."/>
            <person name="Vesth T.C."/>
            <person name="Theobald S."/>
            <person name="Frisvad J.C."/>
            <person name="Larsen T.O."/>
            <person name="Kjaerboelling I."/>
            <person name="Rothschild-Mancinelli K."/>
            <person name="Lyhne E.K."/>
            <person name="Kogle M.E."/>
            <person name="Barry K."/>
            <person name="Clum A."/>
            <person name="Na H."/>
            <person name="Ledsgaard L."/>
            <person name="Lin J."/>
            <person name="Lipzen A."/>
            <person name="Kuo A."/>
            <person name="Riley R."/>
            <person name="Mondo S."/>
            <person name="Labutti K."/>
            <person name="Haridas S."/>
            <person name="Pangalinan J."/>
            <person name="Salamov A.A."/>
            <person name="Simmons B.A."/>
            <person name="Magnuson J.K."/>
            <person name="Chen J."/>
            <person name="Drula E."/>
            <person name="Henrissat B."/>
            <person name="Wiebenga A."/>
            <person name="Lubbers R.J."/>
            <person name="Gomes A.C."/>
            <person name="Macurrencykelacurrency M.R."/>
            <person name="Stajich J."/>
            <person name="Grigoriev I.V."/>
            <person name="Mortensen U.H."/>
            <person name="De Vries R.P."/>
            <person name="Baker S.E."/>
            <person name="Andersen M.R."/>
        </authorList>
    </citation>
    <scope>NUCLEOTIDE SEQUENCE [LARGE SCALE GENOMIC DNA]</scope>
    <source>
        <strain evidence="1 2">CBS 449.75</strain>
    </source>
</reference>
<dbReference type="Proteomes" id="UP001610432">
    <property type="component" value="Unassembled WGS sequence"/>
</dbReference>
<name>A0ABR4M4Y7_9EURO</name>